<dbReference type="EMBL" id="QLLG01000228">
    <property type="protein sequence ID" value="RMX65833.1"/>
    <property type="molecule type" value="Genomic_DNA"/>
</dbReference>
<comment type="caution">
    <text evidence="3">The sequence shown here is derived from an EMBL/GenBank/DDBJ whole genome shotgun (WGS) entry which is preliminary data.</text>
</comment>
<protein>
    <recommendedName>
        <fullName evidence="2">SH2 domain-containing protein</fullName>
    </recommendedName>
</protein>
<dbReference type="Proteomes" id="UP000282087">
    <property type="component" value="Unassembled WGS sequence"/>
</dbReference>
<dbReference type="SUPFAM" id="SSF55550">
    <property type="entry name" value="SH2 domain"/>
    <property type="match status" value="1"/>
</dbReference>
<keyword evidence="4" id="KW-1185">Reference proteome</keyword>
<proteinExistence type="predicted"/>
<dbReference type="VEuPathDB" id="FungiDB:DD237_007852"/>
<dbReference type="CDD" id="cd00173">
    <property type="entry name" value="SH2"/>
    <property type="match status" value="1"/>
</dbReference>
<dbReference type="InterPro" id="IPR036860">
    <property type="entry name" value="SH2_dom_sf"/>
</dbReference>
<feature type="domain" description="SH2" evidence="2">
    <location>
        <begin position="873"/>
        <end position="969"/>
    </location>
</feature>
<evidence type="ECO:0000313" key="4">
    <source>
        <dbReference type="Proteomes" id="UP000282087"/>
    </source>
</evidence>
<dbReference type="AlphaFoldDB" id="A0A3M6VI39"/>
<evidence type="ECO:0000256" key="1">
    <source>
        <dbReference type="SAM" id="MobiDB-lite"/>
    </source>
</evidence>
<dbReference type="Gene3D" id="3.30.505.10">
    <property type="entry name" value="SH2 domain"/>
    <property type="match status" value="1"/>
</dbReference>
<dbReference type="InterPro" id="IPR024983">
    <property type="entry name" value="CHAT_dom"/>
</dbReference>
<dbReference type="PANTHER" id="PTHR47691">
    <property type="entry name" value="REGULATOR-RELATED"/>
    <property type="match status" value="1"/>
</dbReference>
<feature type="compositionally biased region" description="Polar residues" evidence="1">
    <location>
        <begin position="669"/>
        <end position="684"/>
    </location>
</feature>
<dbReference type="STRING" id="542832.A0A3M6VI39"/>
<dbReference type="Gene3D" id="3.40.50.300">
    <property type="entry name" value="P-loop containing nucleotide triphosphate hydrolases"/>
    <property type="match status" value="1"/>
</dbReference>
<evidence type="ECO:0000259" key="2">
    <source>
        <dbReference type="SMART" id="SM00252"/>
    </source>
</evidence>
<name>A0A3M6VI39_9STRA</name>
<reference evidence="3 4" key="1">
    <citation type="submission" date="2018-06" db="EMBL/GenBank/DDBJ databases">
        <title>Comparative genomics of downy mildews reveals potential adaptations to biotrophy.</title>
        <authorList>
            <person name="Fletcher K."/>
            <person name="Klosterman S.J."/>
            <person name="Derevnina L."/>
            <person name="Martin F."/>
            <person name="Koike S."/>
            <person name="Reyes Chin-Wo S."/>
            <person name="Mou B."/>
            <person name="Michelmore R."/>
        </authorList>
    </citation>
    <scope>NUCLEOTIDE SEQUENCE [LARGE SCALE GENOMIC DNA]</scope>
    <source>
        <strain evidence="3 4">R14</strain>
    </source>
</reference>
<evidence type="ECO:0000313" key="3">
    <source>
        <dbReference type="EMBL" id="RMX65833.1"/>
    </source>
</evidence>
<sequence length="994" mass="110333">MPPPIFAHLHSSPLVVRHQSDSNWRNLSLHSGVNGSLNGYEAVELIDVKAERRLLLQTLRESGRHLSWQSEVAEVHTFRKILSFGCRVLHFSGHGVPGQVIFETRRGEAQFVSQQELQDLILAGGADDRCLSTCRSNRRQEITELCDERSFRSRSDSTSSDSDDATSGLSITSHRVELDRVTLTAPRMQHEKHNVPLKLAFLSACHSESVAEAFVRAGVPHVVVVSKEKKVLDRKAMEFAKAFYTALFAGHAVAKSFEIGRVQADIVVASNGDNAVDGGRSEFKLLGDGDHNDAPFRDVPVGDLIETDMDGRRGGNVTINECDAIAEVFVGRLMEVHQVYKALVEGARLVSITGERGIGKTEVALQCAQYATERRVFSHIFYLRLNTGNDGKDASDDLCKQHAEHELPLLVSKFAKCLGLQATSLDQLAELARQRCEIENQGDGSSFLLILDGCNRAERQNSCFRTIIAMLLRRVNSLALLLTGDGRFGALDGVGEKIISIGPLPLADAALLFTLRAPRKIKAHEMGSSTDLKAFGEHPIIKSLQGHPRTICAVSQFLEKKDMELDQDEFLSYIIPSVNTGLCMSSVGDSATLDFGLDSRQRLHEQKKLALASNNTEGCYSHSHEHHHHHREHDGMPSCIVEEARDQHRLDSVQKTVIRRMKPVASQSDVATAKSSLQVPSTRKMTSDDIENQGIDFPPPHVHPLISARSVPSPTGSITAPTTSLQQQCLLQVADYVRPVIQSEGGSLVWARAVVIRTTFSSHLNFEGRLKSGYLAAMVHQLQGLQDIPLDWIAPQVSYFFTTKLKGDAAKRPLSTRSIDFLSKSSLIWGHKSTAPAQRGGAVTLHMFAAFWAWFRPLVDCILYSTLWPHTEPRLLHGLLSKGDCIRMLERAPPGTFLLRFSETRIRCLVIAYVREDLCMQFVPVTWHPERNGWFVALEAEVRKTDDSENNGVTFSTLQELILSVNVLKFLFPQTPKGVAFTLERQMRKEPEAS</sequence>
<feature type="region of interest" description="Disordered" evidence="1">
    <location>
        <begin position="669"/>
        <end position="694"/>
    </location>
</feature>
<dbReference type="InterPro" id="IPR027417">
    <property type="entry name" value="P-loop_NTPase"/>
</dbReference>
<gene>
    <name evidence="3" type="ORF">DD238_002986</name>
</gene>
<dbReference type="InterPro" id="IPR000980">
    <property type="entry name" value="SH2"/>
</dbReference>
<dbReference type="SMART" id="SM00252">
    <property type="entry name" value="SH2"/>
    <property type="match status" value="1"/>
</dbReference>
<dbReference type="SUPFAM" id="SSF52540">
    <property type="entry name" value="P-loop containing nucleoside triphosphate hydrolases"/>
    <property type="match status" value="1"/>
</dbReference>
<accession>A0A3M6VI39</accession>
<organism evidence="3 4">
    <name type="scientific">Peronospora effusa</name>
    <dbReference type="NCBI Taxonomy" id="542832"/>
    <lineage>
        <taxon>Eukaryota</taxon>
        <taxon>Sar</taxon>
        <taxon>Stramenopiles</taxon>
        <taxon>Oomycota</taxon>
        <taxon>Peronosporomycetes</taxon>
        <taxon>Peronosporales</taxon>
        <taxon>Peronosporaceae</taxon>
        <taxon>Peronospora</taxon>
    </lineage>
</organism>
<dbReference type="PANTHER" id="PTHR47691:SF3">
    <property type="entry name" value="HTH-TYPE TRANSCRIPTIONAL REGULATOR RV0890C-RELATED"/>
    <property type="match status" value="1"/>
</dbReference>
<dbReference type="Pfam" id="PF12770">
    <property type="entry name" value="CHAT"/>
    <property type="match status" value="1"/>
</dbReference>